<keyword evidence="6" id="KW-1185">Reference proteome</keyword>
<feature type="compositionally biased region" description="Low complexity" evidence="4">
    <location>
        <begin position="450"/>
        <end position="471"/>
    </location>
</feature>
<feature type="region of interest" description="Disordered" evidence="4">
    <location>
        <begin position="357"/>
        <end position="390"/>
    </location>
</feature>
<evidence type="ECO:0000256" key="1">
    <source>
        <dbReference type="ARBA" id="ARBA00022723"/>
    </source>
</evidence>
<dbReference type="Pfam" id="PF10551">
    <property type="entry name" value="MULE"/>
    <property type="match status" value="1"/>
</dbReference>
<dbReference type="InterPro" id="IPR007527">
    <property type="entry name" value="Znf_SWIM"/>
</dbReference>
<dbReference type="InterPro" id="IPR018289">
    <property type="entry name" value="MULE_transposase_dom"/>
</dbReference>
<sequence>MLLCAVGRDGNNQMFPIAWAVVEVEYEASWTWFLTLLFIDLSVGTGEGWTFIGDQQKGLMNAVSCLSPQAEHRNCARHIYANWKKLHKGDALKNLFWRAVRCTFQAEFDLEMANLKEECSKGYEDFMRQGPKHFYKAFIKTGTKCDAVDNNLSETFNGYLCIPRTKPILEMLEEIRTMLMDRMAERSQLMMDQIDPICPRIRMKLEKTKLESKCCTARAAMGNNFEVQVFDKRFVVDLVGKTSACREWDLSGIPCKHAICCISFMKFDINDYVDDCFKKDAYERCYQFFLPAMNGQQMWPKVGGEPIKPPPYRRKRGREKKNRIKDKDERSSDGKKLMKVGVQMRCSNCLNYGHNKKTCKNPTASRPPKAKRGRPKKATSARDGTQASRPYNRDSAIIRKERAQARQGYGLFMSETGNSYLRMPGSDRVIDIGGPSFSNGQVGARNVQASQSQSSIGISSSIQQSEIGGGL</sequence>
<reference evidence="7" key="1">
    <citation type="submission" date="2025-08" db="UniProtKB">
        <authorList>
            <consortium name="RefSeq"/>
        </authorList>
    </citation>
    <scope>IDENTIFICATION</scope>
    <source>
        <tissue evidence="7">Leaf</tissue>
    </source>
</reference>
<keyword evidence="2" id="KW-0863">Zinc-finger</keyword>
<evidence type="ECO:0000313" key="7">
    <source>
        <dbReference type="RefSeq" id="XP_048128382.1"/>
    </source>
</evidence>
<dbReference type="Pfam" id="PF04434">
    <property type="entry name" value="SWIM"/>
    <property type="match status" value="1"/>
</dbReference>
<proteinExistence type="predicted"/>
<dbReference type="RefSeq" id="XP_048128382.1">
    <property type="nucleotide sequence ID" value="XM_048272425.1"/>
</dbReference>
<dbReference type="Proteomes" id="UP000827889">
    <property type="component" value="Chromosome 11"/>
</dbReference>
<dbReference type="InterPro" id="IPR006564">
    <property type="entry name" value="Znf_PMZ"/>
</dbReference>
<dbReference type="GeneID" id="125312816"/>
<feature type="compositionally biased region" description="Basic residues" evidence="4">
    <location>
        <begin position="368"/>
        <end position="379"/>
    </location>
</feature>
<gene>
    <name evidence="7" type="primary">LOC125312816</name>
</gene>
<keyword evidence="3" id="KW-0862">Zinc</keyword>
<dbReference type="SMART" id="SM00575">
    <property type="entry name" value="ZnF_PMZ"/>
    <property type="match status" value="1"/>
</dbReference>
<accession>A0ABM3GVJ7</accession>
<keyword evidence="1" id="KW-0479">Metal-binding</keyword>
<evidence type="ECO:0000256" key="4">
    <source>
        <dbReference type="SAM" id="MobiDB-lite"/>
    </source>
</evidence>
<feature type="region of interest" description="Disordered" evidence="4">
    <location>
        <begin position="445"/>
        <end position="471"/>
    </location>
</feature>
<dbReference type="PANTHER" id="PTHR31973:SF187">
    <property type="entry name" value="MUTATOR TRANSPOSASE MUDRA PROTEIN"/>
    <property type="match status" value="1"/>
</dbReference>
<evidence type="ECO:0000256" key="3">
    <source>
        <dbReference type="ARBA" id="ARBA00022833"/>
    </source>
</evidence>
<feature type="compositionally biased region" description="Basic and acidic residues" evidence="4">
    <location>
        <begin position="325"/>
        <end position="336"/>
    </location>
</feature>
<feature type="region of interest" description="Disordered" evidence="4">
    <location>
        <begin position="299"/>
        <end position="337"/>
    </location>
</feature>
<protein>
    <submittedName>
        <fullName evidence="7">Uncharacterized protein LOC125312816 isoform X1</fullName>
    </submittedName>
</protein>
<evidence type="ECO:0000256" key="2">
    <source>
        <dbReference type="ARBA" id="ARBA00022771"/>
    </source>
</evidence>
<dbReference type="PANTHER" id="PTHR31973">
    <property type="entry name" value="POLYPROTEIN, PUTATIVE-RELATED"/>
    <property type="match status" value="1"/>
</dbReference>
<feature type="compositionally biased region" description="Basic residues" evidence="4">
    <location>
        <begin position="311"/>
        <end position="324"/>
    </location>
</feature>
<organism evidence="6 7">
    <name type="scientific">Rhodamnia argentea</name>
    <dbReference type="NCBI Taxonomy" id="178133"/>
    <lineage>
        <taxon>Eukaryota</taxon>
        <taxon>Viridiplantae</taxon>
        <taxon>Streptophyta</taxon>
        <taxon>Embryophyta</taxon>
        <taxon>Tracheophyta</taxon>
        <taxon>Spermatophyta</taxon>
        <taxon>Magnoliopsida</taxon>
        <taxon>eudicotyledons</taxon>
        <taxon>Gunneridae</taxon>
        <taxon>Pentapetalae</taxon>
        <taxon>rosids</taxon>
        <taxon>malvids</taxon>
        <taxon>Myrtales</taxon>
        <taxon>Myrtaceae</taxon>
        <taxon>Myrtoideae</taxon>
        <taxon>Myrteae</taxon>
        <taxon>Australasian group</taxon>
        <taxon>Rhodamnia</taxon>
    </lineage>
</organism>
<evidence type="ECO:0000259" key="5">
    <source>
        <dbReference type="SMART" id="SM00575"/>
    </source>
</evidence>
<feature type="domain" description="Zinc finger PMZ-type" evidence="5">
    <location>
        <begin position="241"/>
        <end position="268"/>
    </location>
</feature>
<evidence type="ECO:0000313" key="6">
    <source>
        <dbReference type="Proteomes" id="UP000827889"/>
    </source>
</evidence>
<name>A0ABM3GVJ7_9MYRT</name>